<dbReference type="EMBL" id="JAHRIQ010028182">
    <property type="protein sequence ID" value="MEQ2230667.1"/>
    <property type="molecule type" value="Genomic_DNA"/>
</dbReference>
<dbReference type="Proteomes" id="UP001482620">
    <property type="component" value="Unassembled WGS sequence"/>
</dbReference>
<reference evidence="1 2" key="1">
    <citation type="submission" date="2021-06" db="EMBL/GenBank/DDBJ databases">
        <authorList>
            <person name="Palmer J.M."/>
        </authorList>
    </citation>
    <scope>NUCLEOTIDE SEQUENCE [LARGE SCALE GENOMIC DNA]</scope>
    <source>
        <strain evidence="2">if_2019</strain>
        <tissue evidence="1">Muscle</tissue>
    </source>
</reference>
<protein>
    <submittedName>
        <fullName evidence="1">Uncharacterized protein</fullName>
    </submittedName>
</protein>
<organism evidence="1 2">
    <name type="scientific">Ilyodon furcidens</name>
    <name type="common">goldbreast splitfin</name>
    <dbReference type="NCBI Taxonomy" id="33524"/>
    <lineage>
        <taxon>Eukaryota</taxon>
        <taxon>Metazoa</taxon>
        <taxon>Chordata</taxon>
        <taxon>Craniata</taxon>
        <taxon>Vertebrata</taxon>
        <taxon>Euteleostomi</taxon>
        <taxon>Actinopterygii</taxon>
        <taxon>Neopterygii</taxon>
        <taxon>Teleostei</taxon>
        <taxon>Neoteleostei</taxon>
        <taxon>Acanthomorphata</taxon>
        <taxon>Ovalentaria</taxon>
        <taxon>Atherinomorphae</taxon>
        <taxon>Cyprinodontiformes</taxon>
        <taxon>Goodeidae</taxon>
        <taxon>Ilyodon</taxon>
    </lineage>
</organism>
<name>A0ABV0TEI4_9TELE</name>
<evidence type="ECO:0000313" key="1">
    <source>
        <dbReference type="EMBL" id="MEQ2230667.1"/>
    </source>
</evidence>
<comment type="caution">
    <text evidence="1">The sequence shown here is derived from an EMBL/GenBank/DDBJ whole genome shotgun (WGS) entry which is preliminary data.</text>
</comment>
<sequence length="134" mass="15218">MLYQAPRHPKALYTTISHPPTETLTVVIYIVAAQLPSQRARWCLTTWVSPTLPPETTETNRGGGSNQQPTDYRTKHYHCRPSTSHNITTRFKCGLQKLSFTFFVFKPFGGKFVGVLQIVVLMHNLCLLELKVTN</sequence>
<accession>A0ABV0TEI4</accession>
<proteinExistence type="predicted"/>
<gene>
    <name evidence="1" type="ORF">ILYODFUR_031809</name>
</gene>
<keyword evidence="2" id="KW-1185">Reference proteome</keyword>
<evidence type="ECO:0000313" key="2">
    <source>
        <dbReference type="Proteomes" id="UP001482620"/>
    </source>
</evidence>